<dbReference type="Pfam" id="PF12728">
    <property type="entry name" value="HTH_17"/>
    <property type="match status" value="1"/>
</dbReference>
<dbReference type="NCBIfam" id="TIGR01764">
    <property type="entry name" value="excise"/>
    <property type="match status" value="1"/>
</dbReference>
<dbReference type="EMBL" id="BJYU01000011">
    <property type="protein sequence ID" value="GEO13538.1"/>
    <property type="molecule type" value="Genomic_DNA"/>
</dbReference>
<dbReference type="InterPro" id="IPR010093">
    <property type="entry name" value="SinI_DNA-bd"/>
</dbReference>
<keyword evidence="3" id="KW-1185">Reference proteome</keyword>
<name>A0A512BNK6_9HYPH</name>
<dbReference type="OrthoDB" id="7867776at2"/>
<dbReference type="Proteomes" id="UP000321085">
    <property type="component" value="Unassembled WGS sequence"/>
</dbReference>
<accession>A0A512BNK6</accession>
<evidence type="ECO:0000313" key="3">
    <source>
        <dbReference type="Proteomes" id="UP000321085"/>
    </source>
</evidence>
<protein>
    <recommendedName>
        <fullName evidence="1">Helix-turn-helix domain-containing protein</fullName>
    </recommendedName>
</protein>
<evidence type="ECO:0000313" key="2">
    <source>
        <dbReference type="EMBL" id="GEO13538.1"/>
    </source>
</evidence>
<sequence length="60" mass="6911">MIHKFGYTINELAKIGPVKRSKLYEAIRAGELIARKHGRSTLILKADYEKFLERLPKLGK</sequence>
<dbReference type="InterPro" id="IPR041657">
    <property type="entry name" value="HTH_17"/>
</dbReference>
<proteinExistence type="predicted"/>
<dbReference type="AlphaFoldDB" id="A0A512BNK6"/>
<evidence type="ECO:0000259" key="1">
    <source>
        <dbReference type="Pfam" id="PF12728"/>
    </source>
</evidence>
<organism evidence="2 3">
    <name type="scientific">Microvirga aerophila</name>
    <dbReference type="NCBI Taxonomy" id="670291"/>
    <lineage>
        <taxon>Bacteria</taxon>
        <taxon>Pseudomonadati</taxon>
        <taxon>Pseudomonadota</taxon>
        <taxon>Alphaproteobacteria</taxon>
        <taxon>Hyphomicrobiales</taxon>
        <taxon>Methylobacteriaceae</taxon>
        <taxon>Microvirga</taxon>
    </lineage>
</organism>
<reference evidence="2 3" key="1">
    <citation type="submission" date="2019-07" db="EMBL/GenBank/DDBJ databases">
        <title>Whole genome shotgun sequence of Microvirga aerophila NBRC 106136.</title>
        <authorList>
            <person name="Hosoyama A."/>
            <person name="Uohara A."/>
            <person name="Ohji S."/>
            <person name="Ichikawa N."/>
        </authorList>
    </citation>
    <scope>NUCLEOTIDE SEQUENCE [LARGE SCALE GENOMIC DNA]</scope>
    <source>
        <strain evidence="2 3">NBRC 106136</strain>
    </source>
</reference>
<feature type="domain" description="Helix-turn-helix" evidence="1">
    <location>
        <begin position="7"/>
        <end position="54"/>
    </location>
</feature>
<gene>
    <name evidence="2" type="ORF">MAE02_12340</name>
</gene>
<dbReference type="GO" id="GO:0003677">
    <property type="term" value="F:DNA binding"/>
    <property type="evidence" value="ECO:0007669"/>
    <property type="project" value="InterPro"/>
</dbReference>
<comment type="caution">
    <text evidence="2">The sequence shown here is derived from an EMBL/GenBank/DDBJ whole genome shotgun (WGS) entry which is preliminary data.</text>
</comment>